<dbReference type="PANTHER" id="PTHR33978">
    <property type="entry name" value="SERINE/THREONINE-KINASE"/>
    <property type="match status" value="1"/>
</dbReference>
<keyword evidence="3" id="KW-1185">Reference proteome</keyword>
<evidence type="ECO:0000313" key="3">
    <source>
        <dbReference type="Proteomes" id="UP001293593"/>
    </source>
</evidence>
<accession>A0AAE1MME8</accession>
<dbReference type="PANTHER" id="PTHR33978:SF18">
    <property type="entry name" value="OS01G0656300 PROTEIN"/>
    <property type="match status" value="1"/>
</dbReference>
<proteinExistence type="predicted"/>
<comment type="caution">
    <text evidence="2">The sequence shown here is derived from an EMBL/GenBank/DDBJ whole genome shotgun (WGS) entry which is preliminary data.</text>
</comment>
<feature type="region of interest" description="Disordered" evidence="1">
    <location>
        <begin position="1"/>
        <end position="24"/>
    </location>
</feature>
<organism evidence="2 3">
    <name type="scientific">Acacia crassicarpa</name>
    <name type="common">northern wattle</name>
    <dbReference type="NCBI Taxonomy" id="499986"/>
    <lineage>
        <taxon>Eukaryota</taxon>
        <taxon>Viridiplantae</taxon>
        <taxon>Streptophyta</taxon>
        <taxon>Embryophyta</taxon>
        <taxon>Tracheophyta</taxon>
        <taxon>Spermatophyta</taxon>
        <taxon>Magnoliopsida</taxon>
        <taxon>eudicotyledons</taxon>
        <taxon>Gunneridae</taxon>
        <taxon>Pentapetalae</taxon>
        <taxon>rosids</taxon>
        <taxon>fabids</taxon>
        <taxon>Fabales</taxon>
        <taxon>Fabaceae</taxon>
        <taxon>Caesalpinioideae</taxon>
        <taxon>mimosoid clade</taxon>
        <taxon>Acacieae</taxon>
        <taxon>Acacia</taxon>
    </lineage>
</organism>
<dbReference type="EMBL" id="JAWXYG010000007">
    <property type="protein sequence ID" value="KAK4266963.1"/>
    <property type="molecule type" value="Genomic_DNA"/>
</dbReference>
<dbReference type="Proteomes" id="UP001293593">
    <property type="component" value="Unassembled WGS sequence"/>
</dbReference>
<sequence length="127" mass="14496">MKSEETRVKKKEKVAEKSPAPANSIWDCGSPLYDSYELVSVTHVIERHWMIFPFQAASSSKNTSSHREKVRKSMSSSSLKNTLMNKIMTMKTMSNSNKISTGEARNKNKAKTTRSVFARFFCCFCRN</sequence>
<feature type="region of interest" description="Disordered" evidence="1">
    <location>
        <begin position="57"/>
        <end position="78"/>
    </location>
</feature>
<dbReference type="AlphaFoldDB" id="A0AAE1MME8"/>
<protein>
    <submittedName>
        <fullName evidence="2">Uncharacterized protein</fullName>
    </submittedName>
</protein>
<evidence type="ECO:0000256" key="1">
    <source>
        <dbReference type="SAM" id="MobiDB-lite"/>
    </source>
</evidence>
<reference evidence="2" key="1">
    <citation type="submission" date="2023-10" db="EMBL/GenBank/DDBJ databases">
        <title>Chromosome-level genome of the transformable northern wattle, Acacia crassicarpa.</title>
        <authorList>
            <person name="Massaro I."/>
            <person name="Sinha N.R."/>
            <person name="Poethig S."/>
            <person name="Leichty A.R."/>
        </authorList>
    </citation>
    <scope>NUCLEOTIDE SEQUENCE</scope>
    <source>
        <strain evidence="2">Acra3RX</strain>
        <tissue evidence="2">Leaf</tissue>
    </source>
</reference>
<evidence type="ECO:0000313" key="2">
    <source>
        <dbReference type="EMBL" id="KAK4266963.1"/>
    </source>
</evidence>
<name>A0AAE1MME8_9FABA</name>
<gene>
    <name evidence="2" type="ORF">QN277_023818</name>
</gene>